<organism evidence="3">
    <name type="scientific">uncultured Desulfovibrio sp</name>
    <dbReference type="NCBI Taxonomy" id="167968"/>
    <lineage>
        <taxon>Bacteria</taxon>
        <taxon>Pseudomonadati</taxon>
        <taxon>Thermodesulfobacteriota</taxon>
        <taxon>Desulfovibrionia</taxon>
        <taxon>Desulfovibrionales</taxon>
        <taxon>Desulfovibrionaceae</taxon>
        <taxon>Desulfovibrio</taxon>
        <taxon>environmental samples</taxon>
    </lineage>
</organism>
<dbReference type="EMBL" id="FLUP01000001">
    <property type="protein sequence ID" value="SBW07966.1"/>
    <property type="molecule type" value="Genomic_DNA"/>
</dbReference>
<name>A0A212K8G4_9BACT</name>
<proteinExistence type="predicted"/>
<dbReference type="AlphaFoldDB" id="A0A212K8G4"/>
<feature type="region of interest" description="Disordered" evidence="1">
    <location>
        <begin position="58"/>
        <end position="86"/>
    </location>
</feature>
<sequence>MFSIMLFIFLCFFGILAVLYHMLRSQEKLCRALHEEHAQMRVLLRSLESRLDALDMTEPADAEFSPRGAARLAPRPAPQPAQDPLLHLSFDEPAQSVSVAPDVDPALDLHFDPAVGIPASSGRNSRN</sequence>
<feature type="transmembrane region" description="Helical" evidence="2">
    <location>
        <begin position="6"/>
        <end position="23"/>
    </location>
</feature>
<protein>
    <submittedName>
        <fullName evidence="3">Uncharacterized protein</fullName>
    </submittedName>
</protein>
<evidence type="ECO:0000256" key="2">
    <source>
        <dbReference type="SAM" id="Phobius"/>
    </source>
</evidence>
<evidence type="ECO:0000256" key="1">
    <source>
        <dbReference type="SAM" id="MobiDB-lite"/>
    </source>
</evidence>
<accession>A0A212K8G4</accession>
<keyword evidence="2" id="KW-0472">Membrane</keyword>
<evidence type="ECO:0000313" key="3">
    <source>
        <dbReference type="EMBL" id="SBW07966.1"/>
    </source>
</evidence>
<gene>
    <name evidence="3" type="ORF">KM92DES2_12404</name>
</gene>
<dbReference type="RefSeq" id="WP_192113282.1">
    <property type="nucleotide sequence ID" value="NZ_CABUEN010000015.1"/>
</dbReference>
<keyword evidence="2" id="KW-1133">Transmembrane helix</keyword>
<reference evidence="3" key="1">
    <citation type="submission" date="2016-04" db="EMBL/GenBank/DDBJ databases">
        <authorList>
            <person name="Evans L.H."/>
            <person name="Alamgir A."/>
            <person name="Owens N."/>
            <person name="Weber N.D."/>
            <person name="Virtaneva K."/>
            <person name="Barbian K."/>
            <person name="Babar A."/>
            <person name="Rosenke K."/>
        </authorList>
    </citation>
    <scope>NUCLEOTIDE SEQUENCE</scope>
    <source>
        <strain evidence="3">92-2</strain>
    </source>
</reference>
<keyword evidence="2" id="KW-0812">Transmembrane</keyword>